<dbReference type="EMBL" id="LN879502">
    <property type="protein sequence ID" value="CUI16177.1"/>
    <property type="molecule type" value="Genomic_DNA"/>
</dbReference>
<dbReference type="PATRIC" id="fig|389348.3.peg.605"/>
<dbReference type="CDD" id="cd07983">
    <property type="entry name" value="LPLAT_DUF374-like"/>
    <property type="match status" value="1"/>
</dbReference>
<keyword evidence="1" id="KW-1133">Transmembrane helix</keyword>
<dbReference type="SUPFAM" id="SSF69593">
    <property type="entry name" value="Glycerol-3-phosphate (1)-acyltransferase"/>
    <property type="match status" value="1"/>
</dbReference>
<sequence>MLKTLKQLWKNGIYTFLAFFIATVGKGAINALLWTCRWNVKGAEHFCKIASQEKCILMLWHNRLALTPFILYRFAPHFIYAAFISNSRDGELIGRMVRSYKAGRVIKVPHHSRHQALRELIRQVEESQSIVIITPDGPRGPRYEMKPGLALAAVETQANVVPLNWKASSYWEFKTWDKLRLPKPFSTIDVFFDPPVRLAKETLLDEGQTLLQNSLGKD</sequence>
<proteinExistence type="predicted"/>
<name>A0A0U5EQ77_9BACT</name>
<keyword evidence="4" id="KW-1185">Reference proteome</keyword>
<gene>
    <name evidence="3" type="ORF">PNK_0549</name>
</gene>
<dbReference type="KEGG" id="pnl:PNK_0549"/>
<protein>
    <recommendedName>
        <fullName evidence="2">DUF374 domain-containing protein</fullName>
    </recommendedName>
</protein>
<accession>A0A0U5EQ77</accession>
<dbReference type="RefSeq" id="WP_059060148.1">
    <property type="nucleotide sequence ID" value="NZ_LN879502.1"/>
</dbReference>
<evidence type="ECO:0000259" key="2">
    <source>
        <dbReference type="Pfam" id="PF04028"/>
    </source>
</evidence>
<dbReference type="Proteomes" id="UP000069902">
    <property type="component" value="Chromosome cPNK"/>
</dbReference>
<feature type="domain" description="DUF374" evidence="2">
    <location>
        <begin position="80"/>
        <end position="142"/>
    </location>
</feature>
<keyword evidence="1" id="KW-0812">Transmembrane</keyword>
<feature type="transmembrane region" description="Helical" evidence="1">
    <location>
        <begin position="12"/>
        <end position="34"/>
    </location>
</feature>
<evidence type="ECO:0000313" key="4">
    <source>
        <dbReference type="Proteomes" id="UP000069902"/>
    </source>
</evidence>
<reference evidence="4" key="1">
    <citation type="submission" date="2015-09" db="EMBL/GenBank/DDBJ databases">
        <authorList>
            <person name="Bertelli C."/>
        </authorList>
    </citation>
    <scope>NUCLEOTIDE SEQUENCE [LARGE SCALE GENOMIC DNA]</scope>
    <source>
        <strain evidence="4">KNic</strain>
    </source>
</reference>
<dbReference type="STRING" id="389348.PNK_0549"/>
<evidence type="ECO:0000313" key="3">
    <source>
        <dbReference type="EMBL" id="CUI16177.1"/>
    </source>
</evidence>
<dbReference type="Pfam" id="PF04028">
    <property type="entry name" value="DUF374"/>
    <property type="match status" value="1"/>
</dbReference>
<dbReference type="InterPro" id="IPR007172">
    <property type="entry name" value="DUF374"/>
</dbReference>
<evidence type="ECO:0000256" key="1">
    <source>
        <dbReference type="SAM" id="Phobius"/>
    </source>
</evidence>
<organism evidence="3 4">
    <name type="scientific">Candidatus Protochlamydia naegleriophila</name>
    <dbReference type="NCBI Taxonomy" id="389348"/>
    <lineage>
        <taxon>Bacteria</taxon>
        <taxon>Pseudomonadati</taxon>
        <taxon>Chlamydiota</taxon>
        <taxon>Chlamydiia</taxon>
        <taxon>Parachlamydiales</taxon>
        <taxon>Parachlamydiaceae</taxon>
        <taxon>Candidatus Protochlamydia</taxon>
    </lineage>
</organism>
<dbReference type="AlphaFoldDB" id="A0A0U5EQ77"/>
<dbReference type="InParanoid" id="A0A0U5EQ77"/>
<keyword evidence="1" id="KW-0472">Membrane</keyword>